<name>A0ACC2UYF8_9TREE</name>
<proteinExistence type="predicted"/>
<protein>
    <submittedName>
        <fullName evidence="1">Uncharacterized protein</fullName>
    </submittedName>
</protein>
<comment type="caution">
    <text evidence="1">The sequence shown here is derived from an EMBL/GenBank/DDBJ whole genome shotgun (WGS) entry which is preliminary data.</text>
</comment>
<gene>
    <name evidence="1" type="ORF">QFC19_009021</name>
</gene>
<organism evidence="1 2">
    <name type="scientific">Naganishia cerealis</name>
    <dbReference type="NCBI Taxonomy" id="610337"/>
    <lineage>
        <taxon>Eukaryota</taxon>
        <taxon>Fungi</taxon>
        <taxon>Dikarya</taxon>
        <taxon>Basidiomycota</taxon>
        <taxon>Agaricomycotina</taxon>
        <taxon>Tremellomycetes</taxon>
        <taxon>Filobasidiales</taxon>
        <taxon>Filobasidiaceae</taxon>
        <taxon>Naganishia</taxon>
    </lineage>
</organism>
<accession>A0ACC2UYF8</accession>
<evidence type="ECO:0000313" key="1">
    <source>
        <dbReference type="EMBL" id="KAJ9091651.1"/>
    </source>
</evidence>
<reference evidence="1" key="1">
    <citation type="submission" date="2023-04" db="EMBL/GenBank/DDBJ databases">
        <title>Draft Genome sequencing of Naganishia species isolated from polar environments using Oxford Nanopore Technology.</title>
        <authorList>
            <person name="Leo P."/>
            <person name="Venkateswaran K."/>
        </authorList>
    </citation>
    <scope>NUCLEOTIDE SEQUENCE</scope>
    <source>
        <strain evidence="1">MNA-CCFEE 5261</strain>
    </source>
</reference>
<keyword evidence="2" id="KW-1185">Reference proteome</keyword>
<dbReference type="EMBL" id="JASBWR010000146">
    <property type="protein sequence ID" value="KAJ9091651.1"/>
    <property type="molecule type" value="Genomic_DNA"/>
</dbReference>
<sequence length="361" mass="39588">MYFYLSFLRPPPTAAASAVTITPQIANDLRTELKEDKPTEIYYTWQHAAYTSPPTKLTTYKPPVNTYKPVSIPLPPQAKPGQCWRLGLFAPPARGVLGRLDSLAAHVCGVWSDGITILGSPNGGKNDKQAAAAGKQTRVFREWQLGLKGDVHCAQTLRIVEQTSFDLDKKIWDSESALPLIDENTVLNAHLWTLPAQTEPPEDEREGEMTSPTNDGANADAVVAPNIEIHSKVLDWDDVLPAWVYRNTDGGPAVDVDLVMQVAADVTYNTASFPALVKTLRSLLQPTGTTTPPPLFLLAYKERDASERDLWAMARQEGIWLDKVDVIPGHEQGAGEERGEESRPGATEIWIGGMGDRALAR</sequence>
<evidence type="ECO:0000313" key="2">
    <source>
        <dbReference type="Proteomes" id="UP001241377"/>
    </source>
</evidence>
<dbReference type="Proteomes" id="UP001241377">
    <property type="component" value="Unassembled WGS sequence"/>
</dbReference>